<comment type="caution">
    <text evidence="1">The sequence shown here is derived from an EMBL/GenBank/DDBJ whole genome shotgun (WGS) entry which is preliminary data.</text>
</comment>
<dbReference type="RefSeq" id="WP_379863779.1">
    <property type="nucleotide sequence ID" value="NZ_JBHTBW010000013.1"/>
</dbReference>
<dbReference type="InterPro" id="IPR014347">
    <property type="entry name" value="Tautomerase/MIF_sf"/>
</dbReference>
<evidence type="ECO:0000313" key="2">
    <source>
        <dbReference type="Proteomes" id="UP001596500"/>
    </source>
</evidence>
<protein>
    <submittedName>
        <fullName evidence="1">DUF1904 family protein</fullName>
    </submittedName>
</protein>
<dbReference type="SUPFAM" id="SSF55331">
    <property type="entry name" value="Tautomerase/MIF"/>
    <property type="match status" value="1"/>
</dbReference>
<reference evidence="2" key="1">
    <citation type="journal article" date="2019" name="Int. J. Syst. Evol. Microbiol.">
        <title>The Global Catalogue of Microorganisms (GCM) 10K type strain sequencing project: providing services to taxonomists for standard genome sequencing and annotation.</title>
        <authorList>
            <consortium name="The Broad Institute Genomics Platform"/>
            <consortium name="The Broad Institute Genome Sequencing Center for Infectious Disease"/>
            <person name="Wu L."/>
            <person name="Ma J."/>
        </authorList>
    </citation>
    <scope>NUCLEOTIDE SEQUENCE [LARGE SCALE GENOMIC DNA]</scope>
    <source>
        <strain evidence="2">CGMCC 1.12942</strain>
    </source>
</reference>
<accession>A0ABW2RHT5</accession>
<gene>
    <name evidence="1" type="ORF">ACFQNG_04960</name>
</gene>
<dbReference type="InterPro" id="IPR015017">
    <property type="entry name" value="DUF1904"/>
</dbReference>
<organism evidence="1 2">
    <name type="scientific">Laceyella putida</name>
    <dbReference type="NCBI Taxonomy" id="110101"/>
    <lineage>
        <taxon>Bacteria</taxon>
        <taxon>Bacillati</taxon>
        <taxon>Bacillota</taxon>
        <taxon>Bacilli</taxon>
        <taxon>Bacillales</taxon>
        <taxon>Thermoactinomycetaceae</taxon>
        <taxon>Laceyella</taxon>
    </lineage>
</organism>
<name>A0ABW2RHT5_9BACL</name>
<proteinExistence type="predicted"/>
<dbReference type="Gene3D" id="3.30.429.10">
    <property type="entry name" value="Macrophage Migration Inhibitory Factor"/>
    <property type="match status" value="1"/>
</dbReference>
<dbReference type="Proteomes" id="UP001596500">
    <property type="component" value="Unassembled WGS sequence"/>
</dbReference>
<sequence>MPIMRFKGFERERIKTLAPLIIDGMHEVANVPKENVKIELLHVEAITKSPQYVEILMFEREQEQHDAVAAMLHHLLCRHGFEQVHIFFIRLTPSLYYKGGTPLNQIPMAKKPIGTP</sequence>
<dbReference type="EMBL" id="JBHTBW010000013">
    <property type="protein sequence ID" value="MFC7440498.1"/>
    <property type="molecule type" value="Genomic_DNA"/>
</dbReference>
<dbReference type="Pfam" id="PF08921">
    <property type="entry name" value="DUF1904"/>
    <property type="match status" value="1"/>
</dbReference>
<keyword evidence="2" id="KW-1185">Reference proteome</keyword>
<evidence type="ECO:0000313" key="1">
    <source>
        <dbReference type="EMBL" id="MFC7440498.1"/>
    </source>
</evidence>